<keyword evidence="2" id="KW-0808">Transferase</keyword>
<dbReference type="PANTHER" id="PTHR43610">
    <property type="entry name" value="BLL6696 PROTEIN"/>
    <property type="match status" value="1"/>
</dbReference>
<dbReference type="GO" id="GO:0016747">
    <property type="term" value="F:acyltransferase activity, transferring groups other than amino-acyl groups"/>
    <property type="evidence" value="ECO:0007669"/>
    <property type="project" value="InterPro"/>
</dbReference>
<dbReference type="RefSeq" id="WP_157027820.1">
    <property type="nucleotide sequence ID" value="NZ_WQMS01000016.1"/>
</dbReference>
<gene>
    <name evidence="2" type="ORF">GON01_13035</name>
</gene>
<proteinExistence type="predicted"/>
<keyword evidence="3" id="KW-1185">Reference proteome</keyword>
<dbReference type="InterPro" id="IPR000182">
    <property type="entry name" value="GNAT_dom"/>
</dbReference>
<dbReference type="Gene3D" id="3.40.630.30">
    <property type="match status" value="1"/>
</dbReference>
<feature type="domain" description="N-acetyltransferase" evidence="1">
    <location>
        <begin position="14"/>
        <end position="148"/>
    </location>
</feature>
<dbReference type="AlphaFoldDB" id="A0A6I4J409"/>
<evidence type="ECO:0000313" key="3">
    <source>
        <dbReference type="Proteomes" id="UP000441389"/>
    </source>
</evidence>
<dbReference type="InterPro" id="IPR016181">
    <property type="entry name" value="Acyl_CoA_acyltransferase"/>
</dbReference>
<accession>A0A6I4J409</accession>
<reference evidence="2 3" key="1">
    <citation type="submission" date="2019-12" db="EMBL/GenBank/DDBJ databases">
        <authorList>
            <person name="Huq M.A."/>
        </authorList>
    </citation>
    <scope>NUCLEOTIDE SEQUENCE [LARGE SCALE GENOMIC DNA]</scope>
    <source>
        <strain evidence="2 3">MAH-20</strain>
    </source>
</reference>
<name>A0A6I4J409_9SPHN</name>
<dbReference type="Proteomes" id="UP000441389">
    <property type="component" value="Unassembled WGS sequence"/>
</dbReference>
<organism evidence="2 3">
    <name type="scientific">Sphingomonas horti</name>
    <dbReference type="NCBI Taxonomy" id="2682842"/>
    <lineage>
        <taxon>Bacteria</taxon>
        <taxon>Pseudomonadati</taxon>
        <taxon>Pseudomonadota</taxon>
        <taxon>Alphaproteobacteria</taxon>
        <taxon>Sphingomonadales</taxon>
        <taxon>Sphingomonadaceae</taxon>
        <taxon>Sphingomonas</taxon>
    </lineage>
</organism>
<dbReference type="Pfam" id="PF13302">
    <property type="entry name" value="Acetyltransf_3"/>
    <property type="match status" value="1"/>
</dbReference>
<dbReference type="EMBL" id="WQMS01000016">
    <property type="protein sequence ID" value="MVO78853.1"/>
    <property type="molecule type" value="Genomic_DNA"/>
</dbReference>
<dbReference type="SUPFAM" id="SSF55729">
    <property type="entry name" value="Acyl-CoA N-acyltransferases (Nat)"/>
    <property type="match status" value="1"/>
</dbReference>
<evidence type="ECO:0000259" key="1">
    <source>
        <dbReference type="Pfam" id="PF13302"/>
    </source>
</evidence>
<sequence>MDLRAERLAWGPVALEPIEERHREPLRAAANADPEIWPLYPYSMADPHFDGFWAGLRARQASGIALPFAVSLEGECVGISCYLNIDAAQDSCDIGGTYYRPDGRGGVVNPAAKLLLLGHAFDSGARRVAFKVDAVNARSRAAVMKLGAVQEGILRQDRVVWTGRVRDTVVFSVLRDEWPAVQRGLEQRLATVSP</sequence>
<protein>
    <submittedName>
        <fullName evidence="2">GNAT family N-acetyltransferase</fullName>
    </submittedName>
</protein>
<comment type="caution">
    <text evidence="2">The sequence shown here is derived from an EMBL/GenBank/DDBJ whole genome shotgun (WGS) entry which is preliminary data.</text>
</comment>
<dbReference type="PANTHER" id="PTHR43610:SF1">
    <property type="entry name" value="N-ACETYLTRANSFERASE DOMAIN-CONTAINING PROTEIN"/>
    <property type="match status" value="1"/>
</dbReference>
<evidence type="ECO:0000313" key="2">
    <source>
        <dbReference type="EMBL" id="MVO78853.1"/>
    </source>
</evidence>